<dbReference type="AlphaFoldDB" id="A0A7I8VFS0"/>
<dbReference type="PROSITE" id="PS50088">
    <property type="entry name" value="ANK_REPEAT"/>
    <property type="match status" value="1"/>
</dbReference>
<dbReference type="OrthoDB" id="6222060at2759"/>
<dbReference type="SUPFAM" id="SSF48403">
    <property type="entry name" value="Ankyrin repeat"/>
    <property type="match status" value="1"/>
</dbReference>
<proteinExistence type="predicted"/>
<keyword evidence="2 3" id="KW-0040">ANK repeat</keyword>
<name>A0A7I8VFS0_9ANNE</name>
<evidence type="ECO:0000313" key="5">
    <source>
        <dbReference type="Proteomes" id="UP000549394"/>
    </source>
</evidence>
<dbReference type="Gene3D" id="1.25.40.20">
    <property type="entry name" value="Ankyrin repeat-containing domain"/>
    <property type="match status" value="1"/>
</dbReference>
<evidence type="ECO:0000256" key="1">
    <source>
        <dbReference type="ARBA" id="ARBA00022737"/>
    </source>
</evidence>
<sequence>MLVAEDININEAAFFGDIEELTSALENGQDPLELDDNGSNAVHKAAANGRIAVLEILLKDKSGINRADVTGCTAVHLAAKNGHLGNIIH</sequence>
<organism evidence="4 5">
    <name type="scientific">Dimorphilus gyrociliatus</name>
    <dbReference type="NCBI Taxonomy" id="2664684"/>
    <lineage>
        <taxon>Eukaryota</taxon>
        <taxon>Metazoa</taxon>
        <taxon>Spiralia</taxon>
        <taxon>Lophotrochozoa</taxon>
        <taxon>Annelida</taxon>
        <taxon>Polychaeta</taxon>
        <taxon>Polychaeta incertae sedis</taxon>
        <taxon>Dinophilidae</taxon>
        <taxon>Dimorphilus</taxon>
    </lineage>
</organism>
<dbReference type="Proteomes" id="UP000549394">
    <property type="component" value="Unassembled WGS sequence"/>
</dbReference>
<dbReference type="InterPro" id="IPR002110">
    <property type="entry name" value="Ankyrin_rpt"/>
</dbReference>
<evidence type="ECO:0000256" key="3">
    <source>
        <dbReference type="PROSITE-ProRule" id="PRU00023"/>
    </source>
</evidence>
<dbReference type="PANTHER" id="PTHR24201:SF15">
    <property type="entry name" value="ANKYRIN REPEAT DOMAIN-CONTAINING PROTEIN 66"/>
    <property type="match status" value="1"/>
</dbReference>
<accession>A0A7I8VFS0</accession>
<dbReference type="InterPro" id="IPR050776">
    <property type="entry name" value="Ank_Repeat/CDKN_Inhibitor"/>
</dbReference>
<protein>
    <submittedName>
        <fullName evidence="4">DgyrCDS3869</fullName>
    </submittedName>
</protein>
<dbReference type="PANTHER" id="PTHR24201">
    <property type="entry name" value="ANK_REP_REGION DOMAIN-CONTAINING PROTEIN"/>
    <property type="match status" value="1"/>
</dbReference>
<dbReference type="PROSITE" id="PS50297">
    <property type="entry name" value="ANK_REP_REGION"/>
    <property type="match status" value="1"/>
</dbReference>
<dbReference type="InterPro" id="IPR036770">
    <property type="entry name" value="Ankyrin_rpt-contain_sf"/>
</dbReference>
<evidence type="ECO:0000256" key="2">
    <source>
        <dbReference type="ARBA" id="ARBA00023043"/>
    </source>
</evidence>
<keyword evidence="5" id="KW-1185">Reference proteome</keyword>
<comment type="caution">
    <text evidence="4">The sequence shown here is derived from an EMBL/GenBank/DDBJ whole genome shotgun (WGS) entry which is preliminary data.</text>
</comment>
<gene>
    <name evidence="4" type="ORF">DGYR_LOCUS3641</name>
</gene>
<dbReference type="EMBL" id="CAJFCJ010000005">
    <property type="protein sequence ID" value="CAD5114832.1"/>
    <property type="molecule type" value="Genomic_DNA"/>
</dbReference>
<feature type="repeat" description="ANK" evidence="3">
    <location>
        <begin position="37"/>
        <end position="69"/>
    </location>
</feature>
<dbReference type="Pfam" id="PF12796">
    <property type="entry name" value="Ank_2"/>
    <property type="match status" value="1"/>
</dbReference>
<keyword evidence="1" id="KW-0677">Repeat</keyword>
<evidence type="ECO:0000313" key="4">
    <source>
        <dbReference type="EMBL" id="CAD5114832.1"/>
    </source>
</evidence>
<reference evidence="4 5" key="1">
    <citation type="submission" date="2020-08" db="EMBL/GenBank/DDBJ databases">
        <authorList>
            <person name="Hejnol A."/>
        </authorList>
    </citation>
    <scope>NUCLEOTIDE SEQUENCE [LARGE SCALE GENOMIC DNA]</scope>
</reference>